<name>A0A2A9MHK2_BESBE</name>
<feature type="compositionally biased region" description="Basic and acidic residues" evidence="1">
    <location>
        <begin position="840"/>
        <end position="856"/>
    </location>
</feature>
<feature type="compositionally biased region" description="Polar residues" evidence="1">
    <location>
        <begin position="513"/>
        <end position="525"/>
    </location>
</feature>
<feature type="region of interest" description="Disordered" evidence="1">
    <location>
        <begin position="1"/>
        <end position="34"/>
    </location>
</feature>
<keyword evidence="3" id="KW-1185">Reference proteome</keyword>
<feature type="compositionally biased region" description="Polar residues" evidence="1">
    <location>
        <begin position="85"/>
        <end position="104"/>
    </location>
</feature>
<feature type="compositionally biased region" description="Basic and acidic residues" evidence="1">
    <location>
        <begin position="993"/>
        <end position="1007"/>
    </location>
</feature>
<evidence type="ECO:0000313" key="3">
    <source>
        <dbReference type="Proteomes" id="UP000224006"/>
    </source>
</evidence>
<feature type="compositionally biased region" description="Basic and acidic residues" evidence="1">
    <location>
        <begin position="72"/>
        <end position="83"/>
    </location>
</feature>
<feature type="compositionally biased region" description="Low complexity" evidence="1">
    <location>
        <begin position="703"/>
        <end position="718"/>
    </location>
</feature>
<feature type="region of interest" description="Disordered" evidence="1">
    <location>
        <begin position="1147"/>
        <end position="1169"/>
    </location>
</feature>
<feature type="region of interest" description="Disordered" evidence="1">
    <location>
        <begin position="1210"/>
        <end position="1286"/>
    </location>
</feature>
<accession>A0A2A9MHK2</accession>
<feature type="compositionally biased region" description="Polar residues" evidence="1">
    <location>
        <begin position="863"/>
        <end position="875"/>
    </location>
</feature>
<dbReference type="Proteomes" id="UP000224006">
    <property type="component" value="Chromosome V"/>
</dbReference>
<feature type="region of interest" description="Disordered" evidence="1">
    <location>
        <begin position="837"/>
        <end position="891"/>
    </location>
</feature>
<gene>
    <name evidence="2" type="ORF">BESB_063130</name>
</gene>
<feature type="region of interest" description="Disordered" evidence="1">
    <location>
        <begin position="753"/>
        <end position="783"/>
    </location>
</feature>
<feature type="compositionally biased region" description="Polar residues" evidence="1">
    <location>
        <begin position="1"/>
        <end position="20"/>
    </location>
</feature>
<feature type="region of interest" description="Disordered" evidence="1">
    <location>
        <begin position="992"/>
        <end position="1049"/>
    </location>
</feature>
<dbReference type="RefSeq" id="XP_029219435.1">
    <property type="nucleotide sequence ID" value="XM_029364727.1"/>
</dbReference>
<feature type="compositionally biased region" description="Polar residues" evidence="1">
    <location>
        <begin position="1157"/>
        <end position="1169"/>
    </location>
</feature>
<feature type="compositionally biased region" description="Polar residues" evidence="1">
    <location>
        <begin position="692"/>
        <end position="702"/>
    </location>
</feature>
<evidence type="ECO:0000313" key="2">
    <source>
        <dbReference type="EMBL" id="PFH35426.1"/>
    </source>
</evidence>
<dbReference type="GeneID" id="40311241"/>
<dbReference type="KEGG" id="bbes:BESB_063130"/>
<dbReference type="VEuPathDB" id="ToxoDB:BESB_063130"/>
<feature type="region of interest" description="Disordered" evidence="1">
    <location>
        <begin position="64"/>
        <end position="150"/>
    </location>
</feature>
<feature type="compositionally biased region" description="Basic and acidic residues" evidence="1">
    <location>
        <begin position="1018"/>
        <end position="1044"/>
    </location>
</feature>
<reference evidence="2 3" key="1">
    <citation type="submission" date="2017-09" db="EMBL/GenBank/DDBJ databases">
        <title>Genome sequencing of Besnoitia besnoiti strain Bb-Ger1.</title>
        <authorList>
            <person name="Schares G."/>
            <person name="Venepally P."/>
            <person name="Lorenzi H.A."/>
        </authorList>
    </citation>
    <scope>NUCLEOTIDE SEQUENCE [LARGE SCALE GENOMIC DNA]</scope>
    <source>
        <strain evidence="2 3">Bb-Ger1</strain>
    </source>
</reference>
<feature type="compositionally biased region" description="Low complexity" evidence="1">
    <location>
        <begin position="487"/>
        <end position="502"/>
    </location>
</feature>
<proteinExistence type="predicted"/>
<feature type="compositionally biased region" description="Polar residues" evidence="1">
    <location>
        <begin position="1210"/>
        <end position="1230"/>
    </location>
</feature>
<comment type="caution">
    <text evidence="2">The sequence shown here is derived from an EMBL/GenBank/DDBJ whole genome shotgun (WGS) entry which is preliminary data.</text>
</comment>
<dbReference type="OrthoDB" id="331378at2759"/>
<dbReference type="EMBL" id="NWUJ01000005">
    <property type="protein sequence ID" value="PFH35426.1"/>
    <property type="molecule type" value="Genomic_DNA"/>
</dbReference>
<feature type="region of interest" description="Disordered" evidence="1">
    <location>
        <begin position="692"/>
        <end position="718"/>
    </location>
</feature>
<organism evidence="2 3">
    <name type="scientific">Besnoitia besnoiti</name>
    <name type="common">Apicomplexan protozoan</name>
    <dbReference type="NCBI Taxonomy" id="94643"/>
    <lineage>
        <taxon>Eukaryota</taxon>
        <taxon>Sar</taxon>
        <taxon>Alveolata</taxon>
        <taxon>Apicomplexa</taxon>
        <taxon>Conoidasida</taxon>
        <taxon>Coccidia</taxon>
        <taxon>Eucoccidiorida</taxon>
        <taxon>Eimeriorina</taxon>
        <taxon>Sarcocystidae</taxon>
        <taxon>Besnoitia</taxon>
    </lineage>
</organism>
<sequence length="1303" mass="135766">MEGSRVSPSGGTSVSMNASEAYSGAPADGRRRRGIPEGLCVAVAGRSTDTPVWTEFLNVSIPADLGHPSAAEPHDDGDAERYSPRVQQHGQSSEVHESSATVANCSDKLARTSGPSEGRSCSAENETDGADVRHAPACPSEKPTNRGPQERVYQVPASACVSTVAPARVASFNESTRSGKSVGGTGRGRMSLGAVGRQLLLDRIRARYHTNPVYYSTLLRDKYSSTISKLPFFTVSLLHQLAADFGIDSGALLNYNAESVFGFGGSARAACGRTRGVTRTARRVPLPAEAGSLRAAEAVEFPEAIRSLRRSSIRMNRKGAGKSVHVQGISQGNSFVCRGAHAEHAPRTNAQFRGAAARSPSALCGPMRNGAPDENPPFGEPVTKADALGCRAPSPDKVGTSPWPSPSSGTNKRHTSVSHSVIHSSCKSATAAQVGQRTAASAGACFDELEQNPSAGGQISEVLPPKSFPPADSCAVEQQPPPVGQVRRSGSAGSRAPASDSGAVEKKAPYSPGTGSTESVSSSPAKSHADCAAGEDADAALSTAEALVAAVEQLQAAAGCVVTGVEADDDLTGLLALGARETTIRDVQAFSRAVLEQRVKDEPSCASPASGVVKGVDGVCHGTAADGVERSCPPVASSSGHSRSLKRFARCDMEAIEALLAEARKTTAEGGVSVEDLKSQLLLARLSQYAPETSTRTRNGLQATTSESTAFTSSPTSPTSVAAELAATSELWASSSPGSPLLRKRQSGALLPATDLRADSSPAAGNVTKGGDAGSTDGSAAFQWGEGTLTTGRSMSQEPTSGEHKLLAALSQHAAAANFTKLPLFALSSILAAAATGARGGREDGEQRRPRDDFAEGGRSGILSASSRATSVSQPASGGGGGASDGLGAARHEDHGDARVADVFPVPIVDMGEIESFLRTQRLRRSREGHDVGDDENVGVFSVGGWSDDFSPSDDPTARRWGPVAKMRRVVESGAAPAGSEELYNLQKFLHSQPRDAQRQHERDGTRASRAAGGRLWSHRERPKEDSHRAQTRARVTEPGDGDSRVIGSPLTSHQWWHETTDCPEGRFADAVVPSSAGSQRVGRFFFEACVRSGSSDIGSGRPQRVEHLAESTEILLQASRRQGGEARRSDLANTRLLSKDNRVVAGHGQMLPKSQRVGSESSPCGKASGNSDLAISHCVGADDGARCCAEPNDSLSMFLPRTYGECTPNNDTKSDADQLTNKTDSSGGSSKYVRLDQDSNEETSAGSPVLENAGGNNDDDGVRDSARDSPSGESTEAEVVKGSDDTRLLCGAQTCQTDVTTC</sequence>
<feature type="region of interest" description="Disordered" evidence="1">
    <location>
        <begin position="346"/>
        <end position="419"/>
    </location>
</feature>
<evidence type="ECO:0000256" key="1">
    <source>
        <dbReference type="SAM" id="MobiDB-lite"/>
    </source>
</evidence>
<feature type="region of interest" description="Disordered" evidence="1">
    <location>
        <begin position="451"/>
        <end position="531"/>
    </location>
</feature>
<protein>
    <submittedName>
        <fullName evidence="2">Uncharacterized protein</fullName>
    </submittedName>
</protein>